<dbReference type="AlphaFoldDB" id="A0A5C3QCN8"/>
<gene>
    <name evidence="1" type="ORF">BDV98DRAFT_214654</name>
</gene>
<keyword evidence="2" id="KW-1185">Reference proteome</keyword>
<dbReference type="Proteomes" id="UP000305067">
    <property type="component" value="Unassembled WGS sequence"/>
</dbReference>
<dbReference type="SUPFAM" id="SSF48371">
    <property type="entry name" value="ARM repeat"/>
    <property type="match status" value="1"/>
</dbReference>
<dbReference type="InterPro" id="IPR016024">
    <property type="entry name" value="ARM-type_fold"/>
</dbReference>
<reference evidence="1 2" key="1">
    <citation type="journal article" date="2019" name="Nat. Ecol. Evol.">
        <title>Megaphylogeny resolves global patterns of mushroom evolution.</title>
        <authorList>
            <person name="Varga T."/>
            <person name="Krizsan K."/>
            <person name="Foldi C."/>
            <person name="Dima B."/>
            <person name="Sanchez-Garcia M."/>
            <person name="Sanchez-Ramirez S."/>
            <person name="Szollosi G.J."/>
            <person name="Szarkandi J.G."/>
            <person name="Papp V."/>
            <person name="Albert L."/>
            <person name="Andreopoulos W."/>
            <person name="Angelini C."/>
            <person name="Antonin V."/>
            <person name="Barry K.W."/>
            <person name="Bougher N.L."/>
            <person name="Buchanan P."/>
            <person name="Buyck B."/>
            <person name="Bense V."/>
            <person name="Catcheside P."/>
            <person name="Chovatia M."/>
            <person name="Cooper J."/>
            <person name="Damon W."/>
            <person name="Desjardin D."/>
            <person name="Finy P."/>
            <person name="Geml J."/>
            <person name="Haridas S."/>
            <person name="Hughes K."/>
            <person name="Justo A."/>
            <person name="Karasinski D."/>
            <person name="Kautmanova I."/>
            <person name="Kiss B."/>
            <person name="Kocsube S."/>
            <person name="Kotiranta H."/>
            <person name="LaButti K.M."/>
            <person name="Lechner B.E."/>
            <person name="Liimatainen K."/>
            <person name="Lipzen A."/>
            <person name="Lukacs Z."/>
            <person name="Mihaltcheva S."/>
            <person name="Morgado L.N."/>
            <person name="Niskanen T."/>
            <person name="Noordeloos M.E."/>
            <person name="Ohm R.A."/>
            <person name="Ortiz-Santana B."/>
            <person name="Ovrebo C."/>
            <person name="Racz N."/>
            <person name="Riley R."/>
            <person name="Savchenko A."/>
            <person name="Shiryaev A."/>
            <person name="Soop K."/>
            <person name="Spirin V."/>
            <person name="Szebenyi C."/>
            <person name="Tomsovsky M."/>
            <person name="Tulloss R.E."/>
            <person name="Uehling J."/>
            <person name="Grigoriev I.V."/>
            <person name="Vagvolgyi C."/>
            <person name="Papp T."/>
            <person name="Martin F.M."/>
            <person name="Miettinen O."/>
            <person name="Hibbett D.S."/>
            <person name="Nagy L.G."/>
        </authorList>
    </citation>
    <scope>NUCLEOTIDE SEQUENCE [LARGE SCALE GENOMIC DNA]</scope>
    <source>
        <strain evidence="1 2">CBS 309.79</strain>
    </source>
</reference>
<accession>A0A5C3QCN8</accession>
<protein>
    <submittedName>
        <fullName evidence="1">Uncharacterized protein</fullName>
    </submittedName>
</protein>
<dbReference type="EMBL" id="ML178841">
    <property type="protein sequence ID" value="TFK98210.1"/>
    <property type="molecule type" value="Genomic_DNA"/>
</dbReference>
<evidence type="ECO:0000313" key="1">
    <source>
        <dbReference type="EMBL" id="TFK98210.1"/>
    </source>
</evidence>
<proteinExistence type="predicted"/>
<sequence>MRLGGSVVQPTPAALQRLRSWLPTSNHAFLLQDVPASQLQLLLEVATCLLGSGSPSFSKAFRDEGCLLFWRRVFDHHHGVISKEVADAFSRMMSCYTAYSTVNWQYIYDNLNTVCMWETIRHGDDLAWHITALADSDSHRDPVWQELQDTLLDLLPTEDAKDASAAFLQQLCAYRANVEENHLSQRRHNTPSQDAIDEISDYDDAVELLPQANGRITPYAYHRR</sequence>
<evidence type="ECO:0000313" key="2">
    <source>
        <dbReference type="Proteomes" id="UP000305067"/>
    </source>
</evidence>
<organism evidence="1 2">
    <name type="scientific">Pterulicium gracile</name>
    <dbReference type="NCBI Taxonomy" id="1884261"/>
    <lineage>
        <taxon>Eukaryota</taxon>
        <taxon>Fungi</taxon>
        <taxon>Dikarya</taxon>
        <taxon>Basidiomycota</taxon>
        <taxon>Agaricomycotina</taxon>
        <taxon>Agaricomycetes</taxon>
        <taxon>Agaricomycetidae</taxon>
        <taxon>Agaricales</taxon>
        <taxon>Pleurotineae</taxon>
        <taxon>Pterulaceae</taxon>
        <taxon>Pterulicium</taxon>
    </lineage>
</organism>
<name>A0A5C3QCN8_9AGAR</name>